<dbReference type="EMBL" id="LXQA010598987">
    <property type="protein sequence ID" value="MCI61387.1"/>
    <property type="molecule type" value="Genomic_DNA"/>
</dbReference>
<feature type="compositionally biased region" description="Polar residues" evidence="1">
    <location>
        <begin position="17"/>
        <end position="27"/>
    </location>
</feature>
<dbReference type="Proteomes" id="UP000265520">
    <property type="component" value="Unassembled WGS sequence"/>
</dbReference>
<feature type="non-terminal residue" evidence="2">
    <location>
        <position position="1"/>
    </location>
</feature>
<sequence>DDHTAAIQTSPHREHNTVLSPVRNTEQLVPETDPRDGLETPLSSEDGEDLQVLTERQVGKRPQETQEILVDNAQPIVPATSADIAAVL</sequence>
<proteinExistence type="predicted"/>
<evidence type="ECO:0000313" key="3">
    <source>
        <dbReference type="Proteomes" id="UP000265520"/>
    </source>
</evidence>
<dbReference type="AlphaFoldDB" id="A0A392TLR6"/>
<keyword evidence="3" id="KW-1185">Reference proteome</keyword>
<organism evidence="2 3">
    <name type="scientific">Trifolium medium</name>
    <dbReference type="NCBI Taxonomy" id="97028"/>
    <lineage>
        <taxon>Eukaryota</taxon>
        <taxon>Viridiplantae</taxon>
        <taxon>Streptophyta</taxon>
        <taxon>Embryophyta</taxon>
        <taxon>Tracheophyta</taxon>
        <taxon>Spermatophyta</taxon>
        <taxon>Magnoliopsida</taxon>
        <taxon>eudicotyledons</taxon>
        <taxon>Gunneridae</taxon>
        <taxon>Pentapetalae</taxon>
        <taxon>rosids</taxon>
        <taxon>fabids</taxon>
        <taxon>Fabales</taxon>
        <taxon>Fabaceae</taxon>
        <taxon>Papilionoideae</taxon>
        <taxon>50 kb inversion clade</taxon>
        <taxon>NPAAA clade</taxon>
        <taxon>Hologalegina</taxon>
        <taxon>IRL clade</taxon>
        <taxon>Trifolieae</taxon>
        <taxon>Trifolium</taxon>
    </lineage>
</organism>
<feature type="region of interest" description="Disordered" evidence="1">
    <location>
        <begin position="1"/>
        <end position="51"/>
    </location>
</feature>
<feature type="non-terminal residue" evidence="2">
    <location>
        <position position="88"/>
    </location>
</feature>
<reference evidence="2 3" key="1">
    <citation type="journal article" date="2018" name="Front. Plant Sci.">
        <title>Red Clover (Trifolium pratense) and Zigzag Clover (T. medium) - A Picture of Genomic Similarities and Differences.</title>
        <authorList>
            <person name="Dluhosova J."/>
            <person name="Istvanek J."/>
            <person name="Nedelnik J."/>
            <person name="Repkova J."/>
        </authorList>
    </citation>
    <scope>NUCLEOTIDE SEQUENCE [LARGE SCALE GENOMIC DNA]</scope>
    <source>
        <strain evidence="3">cv. 10/8</strain>
        <tissue evidence="2">Leaf</tissue>
    </source>
</reference>
<feature type="compositionally biased region" description="Polar residues" evidence="1">
    <location>
        <begin position="1"/>
        <end position="10"/>
    </location>
</feature>
<name>A0A392TLR6_9FABA</name>
<protein>
    <submittedName>
        <fullName evidence="2">Uncharacterized protein</fullName>
    </submittedName>
</protein>
<accession>A0A392TLR6</accession>
<evidence type="ECO:0000256" key="1">
    <source>
        <dbReference type="SAM" id="MobiDB-lite"/>
    </source>
</evidence>
<comment type="caution">
    <text evidence="2">The sequence shown here is derived from an EMBL/GenBank/DDBJ whole genome shotgun (WGS) entry which is preliminary data.</text>
</comment>
<evidence type="ECO:0000313" key="2">
    <source>
        <dbReference type="EMBL" id="MCI61387.1"/>
    </source>
</evidence>